<evidence type="ECO:0000313" key="4">
    <source>
        <dbReference type="Proteomes" id="UP000639338"/>
    </source>
</evidence>
<feature type="transmembrane region" description="Helical" evidence="2">
    <location>
        <begin position="67"/>
        <end position="84"/>
    </location>
</feature>
<reference evidence="3 4" key="1">
    <citation type="submission" date="2020-08" db="EMBL/GenBank/DDBJ databases">
        <title>Aphidius gifuensis genome sequencing and assembly.</title>
        <authorList>
            <person name="Du Z."/>
        </authorList>
    </citation>
    <scope>NUCLEOTIDE SEQUENCE [LARGE SCALE GENOMIC DNA]</scope>
    <source>
        <strain evidence="3">YNYX2018</strain>
        <tissue evidence="3">Adults</tissue>
    </source>
</reference>
<proteinExistence type="inferred from homology"/>
<keyword evidence="2" id="KW-1133">Transmembrane helix</keyword>
<dbReference type="InterPro" id="IPR009724">
    <property type="entry name" value="TMEM70"/>
</dbReference>
<evidence type="ECO:0000256" key="1">
    <source>
        <dbReference type="ARBA" id="ARBA00005280"/>
    </source>
</evidence>
<organism evidence="3 4">
    <name type="scientific">Aphidius gifuensis</name>
    <name type="common">Parasitoid wasp</name>
    <dbReference type="NCBI Taxonomy" id="684658"/>
    <lineage>
        <taxon>Eukaryota</taxon>
        <taxon>Metazoa</taxon>
        <taxon>Ecdysozoa</taxon>
        <taxon>Arthropoda</taxon>
        <taxon>Hexapoda</taxon>
        <taxon>Insecta</taxon>
        <taxon>Pterygota</taxon>
        <taxon>Neoptera</taxon>
        <taxon>Endopterygota</taxon>
        <taxon>Hymenoptera</taxon>
        <taxon>Apocrita</taxon>
        <taxon>Ichneumonoidea</taxon>
        <taxon>Braconidae</taxon>
        <taxon>Aphidiinae</taxon>
        <taxon>Aphidius</taxon>
    </lineage>
</organism>
<dbReference type="GO" id="GO:0031966">
    <property type="term" value="C:mitochondrial membrane"/>
    <property type="evidence" value="ECO:0007669"/>
    <property type="project" value="TreeGrafter"/>
</dbReference>
<dbReference type="PANTHER" id="PTHR13281:SF0">
    <property type="entry name" value="TRANSMEMBRANE PROTEIN 70, MITOCHONDRIAL"/>
    <property type="match status" value="1"/>
</dbReference>
<comment type="caution">
    <text evidence="3">The sequence shown here is derived from an EMBL/GenBank/DDBJ whole genome shotgun (WGS) entry which is preliminary data.</text>
</comment>
<feature type="transmembrane region" description="Helical" evidence="2">
    <location>
        <begin position="96"/>
        <end position="117"/>
    </location>
</feature>
<keyword evidence="2" id="KW-0812">Transmembrane</keyword>
<sequence>MSFIIRGNILKNTCHFGLNKLTNAPKIYQNIAIKALQTRFYSDDNEKNKLETIYTGKLTNNVKHIKFFSLTTSTVGLLLQPYLLPKIMESGSTASTVMAAVMFGFFTICTPMLLHVITRKYVTDIKHDPITNTYTATTYSIFIRPKVIEFTPADVEQCGLGQMMTTCFVKGKPIFIDAESFTDVKYFANIMGYDKPMNFEAIIKKTQDVNPPKPKIN</sequence>
<keyword evidence="4" id="KW-1185">Reference proteome</keyword>
<dbReference type="OrthoDB" id="156886at2759"/>
<evidence type="ECO:0008006" key="5">
    <source>
        <dbReference type="Google" id="ProtNLM"/>
    </source>
</evidence>
<dbReference type="Pfam" id="PF06979">
    <property type="entry name" value="TMEM70"/>
    <property type="match status" value="1"/>
</dbReference>
<dbReference type="EMBL" id="JACMRX010000003">
    <property type="protein sequence ID" value="KAF7993834.1"/>
    <property type="molecule type" value="Genomic_DNA"/>
</dbReference>
<evidence type="ECO:0000313" key="3">
    <source>
        <dbReference type="EMBL" id="KAF7993834.1"/>
    </source>
</evidence>
<name>A0A834XZ48_APHGI</name>
<dbReference type="AlphaFoldDB" id="A0A834XZ48"/>
<evidence type="ECO:0000256" key="2">
    <source>
        <dbReference type="SAM" id="Phobius"/>
    </source>
</evidence>
<dbReference type="GO" id="GO:0033615">
    <property type="term" value="P:mitochondrial proton-transporting ATP synthase complex assembly"/>
    <property type="evidence" value="ECO:0007669"/>
    <property type="project" value="TreeGrafter"/>
</dbReference>
<dbReference type="InterPro" id="IPR045325">
    <property type="entry name" value="TMEM70/TMEM186/TMEM223"/>
</dbReference>
<keyword evidence="2" id="KW-0472">Membrane</keyword>
<gene>
    <name evidence="3" type="ORF">HCN44_011103</name>
</gene>
<protein>
    <recommendedName>
        <fullName evidence="5">Transmembrane protein 70 homolog, mitochondrial</fullName>
    </recommendedName>
</protein>
<dbReference type="Proteomes" id="UP000639338">
    <property type="component" value="Unassembled WGS sequence"/>
</dbReference>
<accession>A0A834XZ48</accession>
<dbReference type="PANTHER" id="PTHR13281">
    <property type="entry name" value="TRANSMEMBRANE PROTEIN 70, MITOCHONDRIAL"/>
    <property type="match status" value="1"/>
</dbReference>
<comment type="similarity">
    <text evidence="1">Belongs to the TMEM70 family.</text>
</comment>